<feature type="compositionally biased region" description="Basic and acidic residues" evidence="2">
    <location>
        <begin position="261"/>
        <end position="278"/>
    </location>
</feature>
<dbReference type="Pfam" id="PF08535">
    <property type="entry name" value="KorB"/>
    <property type="match status" value="1"/>
</dbReference>
<comment type="similarity">
    <text evidence="1">Belongs to the ParB family.</text>
</comment>
<dbReference type="Pfam" id="PF02195">
    <property type="entry name" value="ParB_N"/>
    <property type="match status" value="1"/>
</dbReference>
<dbReference type="InterPro" id="IPR008988">
    <property type="entry name" value="Transcriptional_repressor_C"/>
</dbReference>
<dbReference type="SUPFAM" id="SSF110849">
    <property type="entry name" value="ParB/Sulfiredoxin"/>
    <property type="match status" value="1"/>
</dbReference>
<dbReference type="EMBL" id="CP050254">
    <property type="protein sequence ID" value="QIQ22537.1"/>
    <property type="molecule type" value="Genomic_DNA"/>
</dbReference>
<reference evidence="4 5" key="1">
    <citation type="submission" date="2020-03" db="EMBL/GenBank/DDBJ databases">
        <title>Complete genome sequence of Orbus sp. IPMB12 (BCRC 80908).</title>
        <authorList>
            <person name="Lo W.-S."/>
            <person name="Chang T.-H."/>
            <person name="Kuo C.-H."/>
        </authorList>
    </citation>
    <scope>NUCLEOTIDE SEQUENCE [LARGE SCALE GENOMIC DNA]</scope>
    <source>
        <strain evidence="4 5">IPMB12</strain>
        <plasmid evidence="5">pipmb12</plasmid>
    </source>
</reference>
<dbReference type="PANTHER" id="PTHR33375:SF1">
    <property type="entry name" value="CHROMOSOME-PARTITIONING PROTEIN PARB-RELATED"/>
    <property type="match status" value="1"/>
</dbReference>
<dbReference type="InterPro" id="IPR004437">
    <property type="entry name" value="ParB/RepB/Spo0J"/>
</dbReference>
<dbReference type="KEGG" id="orb:IPMB12_12080"/>
<dbReference type="InterPro" id="IPR010575">
    <property type="entry name" value="KorB_C"/>
</dbReference>
<dbReference type="Pfam" id="PF06613">
    <property type="entry name" value="KorB_C"/>
    <property type="match status" value="1"/>
</dbReference>
<dbReference type="GO" id="GO:0007059">
    <property type="term" value="P:chromosome segregation"/>
    <property type="evidence" value="ECO:0007669"/>
    <property type="project" value="TreeGrafter"/>
</dbReference>
<dbReference type="SMART" id="SM00470">
    <property type="entry name" value="ParB"/>
    <property type="match status" value="1"/>
</dbReference>
<dbReference type="Gene3D" id="6.10.250.140">
    <property type="match status" value="1"/>
</dbReference>
<keyword evidence="4" id="KW-0614">Plasmid</keyword>
<dbReference type="InParanoid" id="A0A6G9IFC7"/>
<dbReference type="Gene3D" id="3.90.1530.30">
    <property type="match status" value="1"/>
</dbReference>
<dbReference type="Proteomes" id="UP000501168">
    <property type="component" value="Plasmid pIPMB12"/>
</dbReference>
<evidence type="ECO:0000256" key="1">
    <source>
        <dbReference type="ARBA" id="ARBA00006295"/>
    </source>
</evidence>
<dbReference type="SUPFAM" id="SSF50037">
    <property type="entry name" value="C-terminal domain of transcriptional repressors"/>
    <property type="match status" value="1"/>
</dbReference>
<dbReference type="Gene3D" id="1.10.10.730">
    <property type="entry name" value="KorB DNA-binding domain"/>
    <property type="match status" value="1"/>
</dbReference>
<dbReference type="CDD" id="cd16398">
    <property type="entry name" value="KorB_N_like"/>
    <property type="match status" value="1"/>
</dbReference>
<protein>
    <submittedName>
        <fullName evidence="4">ParB/RepB/Spo0J family partition protein</fullName>
    </submittedName>
</protein>
<dbReference type="GO" id="GO:0045892">
    <property type="term" value="P:negative regulation of DNA-templated transcription"/>
    <property type="evidence" value="ECO:0007669"/>
    <property type="project" value="InterPro"/>
</dbReference>
<dbReference type="NCBIfam" id="TIGR00180">
    <property type="entry name" value="parB_part"/>
    <property type="match status" value="1"/>
</dbReference>
<evidence type="ECO:0000313" key="4">
    <source>
        <dbReference type="EMBL" id="QIQ22537.1"/>
    </source>
</evidence>
<dbReference type="InterPro" id="IPR003115">
    <property type="entry name" value="ParB_N"/>
</dbReference>
<evidence type="ECO:0000259" key="3">
    <source>
        <dbReference type="SMART" id="SM00470"/>
    </source>
</evidence>
<dbReference type="GO" id="GO:0003677">
    <property type="term" value="F:DNA binding"/>
    <property type="evidence" value="ECO:0007669"/>
    <property type="project" value="InterPro"/>
</dbReference>
<accession>A0A6G9IFC7</accession>
<dbReference type="InterPro" id="IPR013741">
    <property type="entry name" value="KorB_domain"/>
</dbReference>
<feature type="region of interest" description="Disordered" evidence="2">
    <location>
        <begin position="239"/>
        <end position="279"/>
    </location>
</feature>
<dbReference type="RefSeq" id="WP_166917833.1">
    <property type="nucleotide sequence ID" value="NZ_CP050254.1"/>
</dbReference>
<dbReference type="PANTHER" id="PTHR33375">
    <property type="entry name" value="CHROMOSOME-PARTITIONING PROTEIN PARB-RELATED"/>
    <property type="match status" value="1"/>
</dbReference>
<dbReference type="GO" id="GO:0005694">
    <property type="term" value="C:chromosome"/>
    <property type="evidence" value="ECO:0007669"/>
    <property type="project" value="TreeGrafter"/>
</dbReference>
<keyword evidence="5" id="KW-1185">Reference proteome</keyword>
<dbReference type="SUPFAM" id="SSF109709">
    <property type="entry name" value="KorB DNA-binding domain-like"/>
    <property type="match status" value="1"/>
</dbReference>
<organism evidence="4 5">
    <name type="scientific">Zophobihabitans entericus</name>
    <dbReference type="NCBI Taxonomy" id="1635327"/>
    <lineage>
        <taxon>Bacteria</taxon>
        <taxon>Pseudomonadati</taxon>
        <taxon>Pseudomonadota</taxon>
        <taxon>Gammaproteobacteria</taxon>
        <taxon>Orbales</taxon>
        <taxon>Orbaceae</taxon>
        <taxon>Zophobihabitans</taxon>
    </lineage>
</organism>
<proteinExistence type="inferred from homology"/>
<name>A0A6G9IFC7_9GAMM</name>
<dbReference type="AlphaFoldDB" id="A0A6G9IFC7"/>
<feature type="domain" description="ParB-like N-terminal" evidence="3">
    <location>
        <begin position="30"/>
        <end position="132"/>
    </location>
</feature>
<dbReference type="InterPro" id="IPR036086">
    <property type="entry name" value="ParB/Sulfiredoxin_sf"/>
</dbReference>
<dbReference type="Gene3D" id="2.30.30.150">
    <property type="entry name" value="KorB, C-terminal domain"/>
    <property type="match status" value="1"/>
</dbReference>
<evidence type="ECO:0000313" key="5">
    <source>
        <dbReference type="Proteomes" id="UP000501168"/>
    </source>
</evidence>
<dbReference type="InterPro" id="IPR037048">
    <property type="entry name" value="KorB_C_sf"/>
</dbReference>
<evidence type="ECO:0000256" key="2">
    <source>
        <dbReference type="SAM" id="MobiDB-lite"/>
    </source>
</evidence>
<sequence length="333" mass="37223">MGKDFLGGLKNVSSVLNNTNANNDDNDRIVELDLDLIERDPNQPRTVFNEEKLQNLADSISYIVPGTGKPRGVEQPITVRPNPDKPGHYILKYGERRYIASNMGKMKKIRATIDTTPFDEDDVEDSQMVENIQREDLSPIEIATWIGKKLKKGKKKGDLAKTLGKSNSFITQYAALLALPGAIANLFESGKCNDVTLLNDLSALHKKKPSEVDSWLSDESQEVNRNTYKLFKEFLDESGRDSGISDNESASSDEVFEDDTPDTKAKKESESNSKDSTKFSKAIVMVEHMGQPGRLVLSKRPSSEVMGWIKYDENGEEFEVELKQLEIVSIIEG</sequence>
<gene>
    <name evidence="4" type="ORF">IPMB12_12080</name>
</gene>
<dbReference type="InterPro" id="IPR042075">
    <property type="entry name" value="KorB_DNA-db"/>
</dbReference>
<geneLocation type="plasmid" evidence="5">
    <name>pipmb12</name>
</geneLocation>
<dbReference type="InterPro" id="IPR050336">
    <property type="entry name" value="Chromosome_partition/occlusion"/>
</dbReference>